<accession>A0A1G6CDD2</accession>
<dbReference type="PANTHER" id="PTHR11895">
    <property type="entry name" value="TRANSAMIDASE"/>
    <property type="match status" value="1"/>
</dbReference>
<evidence type="ECO:0000313" key="6">
    <source>
        <dbReference type="EMBL" id="SDB30853.1"/>
    </source>
</evidence>
<evidence type="ECO:0000256" key="2">
    <source>
        <dbReference type="ARBA" id="ARBA00009199"/>
    </source>
</evidence>
<dbReference type="STRING" id="665467.SAMN02982931_02344"/>
<evidence type="ECO:0000256" key="4">
    <source>
        <dbReference type="SAM" id="MobiDB-lite"/>
    </source>
</evidence>
<dbReference type="PROSITE" id="PS00571">
    <property type="entry name" value="AMIDASES"/>
    <property type="match status" value="1"/>
</dbReference>
<reference evidence="6 7" key="1">
    <citation type="submission" date="2016-10" db="EMBL/GenBank/DDBJ databases">
        <authorList>
            <person name="de Groot N.N."/>
        </authorList>
    </citation>
    <scope>NUCLEOTIDE SEQUENCE [LARGE SCALE GENOMIC DNA]</scope>
    <source>
        <strain evidence="6 7">ATCC 35022</strain>
    </source>
</reference>
<feature type="region of interest" description="Disordered" evidence="4">
    <location>
        <begin position="142"/>
        <end position="161"/>
    </location>
</feature>
<dbReference type="Gene3D" id="3.90.1300.10">
    <property type="entry name" value="Amidase signature (AS) domain"/>
    <property type="match status" value="1"/>
</dbReference>
<dbReference type="AlphaFoldDB" id="A0A1G6CDD2"/>
<organism evidence="6 7">
    <name type="scientific">Bauldia litoralis</name>
    <dbReference type="NCBI Taxonomy" id="665467"/>
    <lineage>
        <taxon>Bacteria</taxon>
        <taxon>Pseudomonadati</taxon>
        <taxon>Pseudomonadota</taxon>
        <taxon>Alphaproteobacteria</taxon>
        <taxon>Hyphomicrobiales</taxon>
        <taxon>Kaistiaceae</taxon>
        <taxon>Bauldia</taxon>
    </lineage>
</organism>
<dbReference type="EMBL" id="FMXQ01000004">
    <property type="protein sequence ID" value="SDB30853.1"/>
    <property type="molecule type" value="Genomic_DNA"/>
</dbReference>
<keyword evidence="7" id="KW-1185">Reference proteome</keyword>
<keyword evidence="6" id="KW-0808">Transferase</keyword>
<sequence length="468" mass="49296">MTTRELHEMTAAALSAGFAARTVSPVDVATALLDRIAAHDGKLNAFCLIDRETSLVQARASAKRWEAGKPLSPLDGVPVAVKDLLLTDGWPTLRGSLTVDASGPWNVDAPAVARLREAGAVLIGKTTTPEFGWKGVTDSPLTGISRNPWNPDKTPGGSSGGSAAALAARFCPLALGTDGGGSIRMPAHFTGTYGLKPSFGRVPAWPLSLFGTLAHVGPMARTVTDAAMLLDIIARPDSRDWYALPPEDGFADGLGDSVRGKRIAFSPRLGWAPVVDPEVEALVALAADRFIELGAHVEAVDPPGGDPTDTFRTLWWVGAATVLKDIPPDQRAMVDPGLRAIAGEGAAIPLADYLAATQARGAYGSAMRQFMEDYDFLLTPSVATPAFDAGQLSPYADDGNAWLGWTPFSYPFNLTQQPAASINCGFTAAGLPVGLQIVGRMFDDRGVLAASRAYERSNPLHERPPPGH</sequence>
<evidence type="ECO:0000313" key="7">
    <source>
        <dbReference type="Proteomes" id="UP000199071"/>
    </source>
</evidence>
<dbReference type="RefSeq" id="WP_090876605.1">
    <property type="nucleotide sequence ID" value="NZ_FMXQ01000004.1"/>
</dbReference>
<dbReference type="InterPro" id="IPR023631">
    <property type="entry name" value="Amidase_dom"/>
</dbReference>
<dbReference type="InterPro" id="IPR036928">
    <property type="entry name" value="AS_sf"/>
</dbReference>
<dbReference type="InterPro" id="IPR020556">
    <property type="entry name" value="Amidase_CS"/>
</dbReference>
<feature type="domain" description="Amidase" evidence="5">
    <location>
        <begin position="28"/>
        <end position="448"/>
    </location>
</feature>
<evidence type="ECO:0000259" key="5">
    <source>
        <dbReference type="Pfam" id="PF01425"/>
    </source>
</evidence>
<proteinExistence type="inferred from homology"/>
<dbReference type="Proteomes" id="UP000199071">
    <property type="component" value="Unassembled WGS sequence"/>
</dbReference>
<evidence type="ECO:0000256" key="1">
    <source>
        <dbReference type="ARBA" id="ARBA00003871"/>
    </source>
</evidence>
<comment type="similarity">
    <text evidence="2">Belongs to the amidase family.</text>
</comment>
<dbReference type="PANTHER" id="PTHR11895:SF7">
    <property type="entry name" value="GLUTAMYL-TRNA(GLN) AMIDOTRANSFERASE SUBUNIT A, MITOCHONDRIAL"/>
    <property type="match status" value="1"/>
</dbReference>
<dbReference type="SUPFAM" id="SSF75304">
    <property type="entry name" value="Amidase signature (AS) enzymes"/>
    <property type="match status" value="1"/>
</dbReference>
<comment type="function">
    <text evidence="1">Hydrolyzes indole-3-acetamide (IAM) into indole-3-acetic acid (IAA).</text>
</comment>
<dbReference type="Pfam" id="PF01425">
    <property type="entry name" value="Amidase"/>
    <property type="match status" value="1"/>
</dbReference>
<dbReference type="NCBIfam" id="NF004815">
    <property type="entry name" value="PRK06169.1"/>
    <property type="match status" value="1"/>
</dbReference>
<name>A0A1G6CDD2_9HYPH</name>
<dbReference type="OrthoDB" id="9814821at2"/>
<dbReference type="InterPro" id="IPR000120">
    <property type="entry name" value="Amidase"/>
</dbReference>
<dbReference type="GO" id="GO:0016740">
    <property type="term" value="F:transferase activity"/>
    <property type="evidence" value="ECO:0007669"/>
    <property type="project" value="UniProtKB-KW"/>
</dbReference>
<protein>
    <recommendedName>
        <fullName evidence="3">Indoleacetamide hydrolase</fullName>
    </recommendedName>
</protein>
<gene>
    <name evidence="6" type="ORF">SAMN02982931_02344</name>
</gene>
<evidence type="ECO:0000256" key="3">
    <source>
        <dbReference type="ARBA" id="ARBA00021874"/>
    </source>
</evidence>